<evidence type="ECO:0000256" key="1">
    <source>
        <dbReference type="SAM" id="SignalP"/>
    </source>
</evidence>
<gene>
    <name evidence="2" type="ORF">CHILSU_LOCUS5510</name>
</gene>
<dbReference type="EMBL" id="OU963913">
    <property type="protein sequence ID" value="CAH0402266.1"/>
    <property type="molecule type" value="Genomic_DNA"/>
</dbReference>
<evidence type="ECO:0000313" key="3">
    <source>
        <dbReference type="Proteomes" id="UP001153292"/>
    </source>
</evidence>
<dbReference type="CDD" id="cd23992">
    <property type="entry name" value="PBP_GOBP"/>
    <property type="match status" value="1"/>
</dbReference>
<proteinExistence type="predicted"/>
<dbReference type="Pfam" id="PF01395">
    <property type="entry name" value="PBP_GOBP"/>
    <property type="match status" value="1"/>
</dbReference>
<feature type="signal peptide" evidence="1">
    <location>
        <begin position="1"/>
        <end position="17"/>
    </location>
</feature>
<sequence length="143" mass="16972">MKLTLFPAFLLFTSILGLKDEHEENLKRWHMECFQETKVNPDLVLKLKMGNWQIKNKLLKEWILCVFNKYDLMSKEGVFKLDTAMSLVPSADRDMIEDYIDACLPKHIAEPRDIAWKYAKCYHVGAKDPINKNKRLHYMTLFY</sequence>
<accession>A0ABN8B5S0</accession>
<organism evidence="2 3">
    <name type="scientific">Chilo suppressalis</name>
    <name type="common">Asiatic rice borer moth</name>
    <dbReference type="NCBI Taxonomy" id="168631"/>
    <lineage>
        <taxon>Eukaryota</taxon>
        <taxon>Metazoa</taxon>
        <taxon>Ecdysozoa</taxon>
        <taxon>Arthropoda</taxon>
        <taxon>Hexapoda</taxon>
        <taxon>Insecta</taxon>
        <taxon>Pterygota</taxon>
        <taxon>Neoptera</taxon>
        <taxon>Endopterygota</taxon>
        <taxon>Lepidoptera</taxon>
        <taxon>Glossata</taxon>
        <taxon>Ditrysia</taxon>
        <taxon>Pyraloidea</taxon>
        <taxon>Crambidae</taxon>
        <taxon>Crambinae</taxon>
        <taxon>Chilo</taxon>
    </lineage>
</organism>
<reference evidence="2" key="1">
    <citation type="submission" date="2021-12" db="EMBL/GenBank/DDBJ databases">
        <authorList>
            <person name="King R."/>
        </authorList>
    </citation>
    <scope>NUCLEOTIDE SEQUENCE</scope>
</reference>
<feature type="chain" id="PRO_5046531675" evidence="1">
    <location>
        <begin position="18"/>
        <end position="143"/>
    </location>
</feature>
<protein>
    <submittedName>
        <fullName evidence="2">Uncharacterized protein</fullName>
    </submittedName>
</protein>
<keyword evidence="3" id="KW-1185">Reference proteome</keyword>
<evidence type="ECO:0000313" key="2">
    <source>
        <dbReference type="EMBL" id="CAH0402266.1"/>
    </source>
</evidence>
<dbReference type="Gene3D" id="1.10.238.20">
    <property type="entry name" value="Pheromone/general odorant binding protein domain"/>
    <property type="match status" value="1"/>
</dbReference>
<keyword evidence="1" id="KW-0732">Signal</keyword>
<dbReference type="InterPro" id="IPR036728">
    <property type="entry name" value="PBP_GOBP_sf"/>
</dbReference>
<dbReference type="InterPro" id="IPR006170">
    <property type="entry name" value="PBP/GOBP"/>
</dbReference>
<name>A0ABN8B5S0_CHISP</name>
<dbReference type="SMART" id="SM00708">
    <property type="entry name" value="PhBP"/>
    <property type="match status" value="1"/>
</dbReference>
<dbReference type="Proteomes" id="UP001153292">
    <property type="component" value="Chromosome 20"/>
</dbReference>
<dbReference type="SUPFAM" id="SSF47565">
    <property type="entry name" value="Insect pheromone/odorant-binding proteins"/>
    <property type="match status" value="1"/>
</dbReference>